<dbReference type="RefSeq" id="WP_088916366.1">
    <property type="nucleotide sequence ID" value="NZ_CP018632.1"/>
</dbReference>
<dbReference type="InterPro" id="IPR003594">
    <property type="entry name" value="HATPase_dom"/>
</dbReference>
<sequence length="434" mass="48245">MIKGCEQSIDLAACVRRQWPQQIEHAVFVVNKDNRVLFAKGSTDNFVQHDFSGLSTELPDITIVARRGLKSRLRPLLSRVWRNETPVNTPARAYRNGTYHHCHVHISKLEGCQDNDNVLMVLLHPNYPDRDNAKIAEGHASFPIDSDQVIRKNHDHVKSLQQARRMSVAANDSKNMFLANMSREIRTPMTAILGYTDLLIEKEPNNETLQYLQTINRNAENLLSIINDVLDLSKIEAGNIEPSKKSFSPTELMVDISDTVSLRARMKRISLECNWSPDIPALIQTDQKLLKRIIINLIGNAIKFTDKGGVTLLIQYEPEKLASSNFESGGKSLQGGTLNFIVKDTGVGIGAEQKYRLLKLLSEPGTELSQQDPDQGLGLVISQNLARKLGGSISCESEAGKGSIFTLSIPVPDTPAIIPRVSGAPFIRQPLRTQ</sequence>
<evidence type="ECO:0000313" key="7">
    <source>
        <dbReference type="EMBL" id="ASJ70869.1"/>
    </source>
</evidence>
<evidence type="ECO:0000256" key="3">
    <source>
        <dbReference type="ARBA" id="ARBA00022553"/>
    </source>
</evidence>
<feature type="domain" description="Histidine kinase" evidence="6">
    <location>
        <begin position="180"/>
        <end position="413"/>
    </location>
</feature>
<dbReference type="GO" id="GO:0009927">
    <property type="term" value="F:histidine phosphotransfer kinase activity"/>
    <property type="evidence" value="ECO:0007669"/>
    <property type="project" value="TreeGrafter"/>
</dbReference>
<dbReference type="EMBL" id="CP018632">
    <property type="protein sequence ID" value="ASJ70869.1"/>
    <property type="molecule type" value="Genomic_DNA"/>
</dbReference>
<dbReference type="InterPro" id="IPR004358">
    <property type="entry name" value="Sig_transdc_His_kin-like_C"/>
</dbReference>
<comment type="catalytic activity">
    <reaction evidence="1">
        <text>ATP + protein L-histidine = ADP + protein N-phospho-L-histidine.</text>
        <dbReference type="EC" id="2.7.13.3"/>
    </reaction>
</comment>
<dbReference type="PANTHER" id="PTHR43047:SF72">
    <property type="entry name" value="OSMOSENSING HISTIDINE PROTEIN KINASE SLN1"/>
    <property type="match status" value="1"/>
</dbReference>
<protein>
    <recommendedName>
        <fullName evidence="2">histidine kinase</fullName>
        <ecNumber evidence="2">2.7.13.3</ecNumber>
    </recommendedName>
</protein>
<dbReference type="InterPro" id="IPR036890">
    <property type="entry name" value="HATPase_C_sf"/>
</dbReference>
<evidence type="ECO:0000256" key="2">
    <source>
        <dbReference type="ARBA" id="ARBA00012438"/>
    </source>
</evidence>
<evidence type="ECO:0000259" key="6">
    <source>
        <dbReference type="PROSITE" id="PS50109"/>
    </source>
</evidence>
<dbReference type="PANTHER" id="PTHR43047">
    <property type="entry name" value="TWO-COMPONENT HISTIDINE PROTEIN KINASE"/>
    <property type="match status" value="1"/>
</dbReference>
<dbReference type="InterPro" id="IPR003661">
    <property type="entry name" value="HisK_dim/P_dom"/>
</dbReference>
<accession>A0A2Z2NIA2</accession>
<proteinExistence type="predicted"/>
<dbReference type="GO" id="GO:0000155">
    <property type="term" value="F:phosphorelay sensor kinase activity"/>
    <property type="evidence" value="ECO:0007669"/>
    <property type="project" value="InterPro"/>
</dbReference>
<dbReference type="Gene3D" id="3.30.565.10">
    <property type="entry name" value="Histidine kinase-like ATPase, C-terminal domain"/>
    <property type="match status" value="1"/>
</dbReference>
<dbReference type="SUPFAM" id="SSF55874">
    <property type="entry name" value="ATPase domain of HSP90 chaperone/DNA topoisomerase II/histidine kinase"/>
    <property type="match status" value="1"/>
</dbReference>
<dbReference type="InterPro" id="IPR005467">
    <property type="entry name" value="His_kinase_dom"/>
</dbReference>
<dbReference type="AlphaFoldDB" id="A0A2Z2NIA2"/>
<dbReference type="EC" id="2.7.13.3" evidence="2"/>
<dbReference type="CDD" id="cd00082">
    <property type="entry name" value="HisKA"/>
    <property type="match status" value="1"/>
</dbReference>
<dbReference type="SMART" id="SM00388">
    <property type="entry name" value="HisKA"/>
    <property type="match status" value="1"/>
</dbReference>
<reference evidence="7 8" key="1">
    <citation type="submission" date="2016-12" db="EMBL/GenBank/DDBJ databases">
        <authorList>
            <person name="Song W.-J."/>
            <person name="Kurnit D.M."/>
        </authorList>
    </citation>
    <scope>NUCLEOTIDE SEQUENCE [LARGE SCALE GENOMIC DNA]</scope>
    <source>
        <strain evidence="7 8">IMCC3135</strain>
    </source>
</reference>
<keyword evidence="8" id="KW-1185">Reference proteome</keyword>
<keyword evidence="5 7" id="KW-0418">Kinase</keyword>
<keyword evidence="3" id="KW-0597">Phosphoprotein</keyword>
<dbReference type="PROSITE" id="PS50109">
    <property type="entry name" value="HIS_KIN"/>
    <property type="match status" value="1"/>
</dbReference>
<organism evidence="7 8">
    <name type="scientific">Granulosicoccus antarcticus IMCC3135</name>
    <dbReference type="NCBI Taxonomy" id="1192854"/>
    <lineage>
        <taxon>Bacteria</taxon>
        <taxon>Pseudomonadati</taxon>
        <taxon>Pseudomonadota</taxon>
        <taxon>Gammaproteobacteria</taxon>
        <taxon>Chromatiales</taxon>
        <taxon>Granulosicoccaceae</taxon>
        <taxon>Granulosicoccus</taxon>
    </lineage>
</organism>
<name>A0A2Z2NIA2_9GAMM</name>
<evidence type="ECO:0000256" key="1">
    <source>
        <dbReference type="ARBA" id="ARBA00000085"/>
    </source>
</evidence>
<keyword evidence="4 7" id="KW-0808">Transferase</keyword>
<dbReference type="InterPro" id="IPR036097">
    <property type="entry name" value="HisK_dim/P_sf"/>
</dbReference>
<evidence type="ECO:0000256" key="5">
    <source>
        <dbReference type="ARBA" id="ARBA00022777"/>
    </source>
</evidence>
<dbReference type="GO" id="GO:0005886">
    <property type="term" value="C:plasma membrane"/>
    <property type="evidence" value="ECO:0007669"/>
    <property type="project" value="TreeGrafter"/>
</dbReference>
<dbReference type="Proteomes" id="UP000250079">
    <property type="component" value="Chromosome"/>
</dbReference>
<dbReference type="SUPFAM" id="SSF47384">
    <property type="entry name" value="Homodimeric domain of signal transducing histidine kinase"/>
    <property type="match status" value="1"/>
</dbReference>
<dbReference type="OrthoDB" id="5563233at2"/>
<dbReference type="Gene3D" id="1.10.287.130">
    <property type="match status" value="1"/>
</dbReference>
<dbReference type="Pfam" id="PF00512">
    <property type="entry name" value="HisKA"/>
    <property type="match status" value="1"/>
</dbReference>
<gene>
    <name evidence="7" type="primary">rcsC_1</name>
    <name evidence="7" type="ORF">IMCC3135_03780</name>
</gene>
<evidence type="ECO:0000313" key="8">
    <source>
        <dbReference type="Proteomes" id="UP000250079"/>
    </source>
</evidence>
<evidence type="ECO:0000256" key="4">
    <source>
        <dbReference type="ARBA" id="ARBA00022679"/>
    </source>
</evidence>
<dbReference type="KEGG" id="gai:IMCC3135_03780"/>
<dbReference type="PRINTS" id="PR00344">
    <property type="entry name" value="BCTRLSENSOR"/>
</dbReference>
<dbReference type="SMART" id="SM00387">
    <property type="entry name" value="HATPase_c"/>
    <property type="match status" value="1"/>
</dbReference>
<dbReference type="Pfam" id="PF02518">
    <property type="entry name" value="HATPase_c"/>
    <property type="match status" value="1"/>
</dbReference>